<feature type="transmembrane region" description="Helical" evidence="2">
    <location>
        <begin position="154"/>
        <end position="174"/>
    </location>
</feature>
<gene>
    <name evidence="3" type="ORF">CMV_001827</name>
</gene>
<keyword evidence="4" id="KW-1185">Reference proteome</keyword>
<dbReference type="Proteomes" id="UP000737018">
    <property type="component" value="Unassembled WGS sequence"/>
</dbReference>
<reference evidence="3" key="1">
    <citation type="submission" date="2020-03" db="EMBL/GenBank/DDBJ databases">
        <title>Castanea mollissima Vanexum genome sequencing.</title>
        <authorList>
            <person name="Staton M."/>
        </authorList>
    </citation>
    <scope>NUCLEOTIDE SEQUENCE</scope>
    <source>
        <tissue evidence="3">Leaf</tissue>
    </source>
</reference>
<sequence length="257" mass="27640">MGASSGQLLPITRGTPNASSANRSTQVSCCRRFWLFLGLVSFLCALGIFTESQFYAYTIGIHGTYAHIIYYVVGATLSSAIQVLLIQPDYCKAFLEVYERWFILKSCGGYLFMFTICFLSSGTGLTYLGHSSDETSPSRAVAVTPYRSQAFSEIAGLLASALLTVNALSIIILLRPAEHNAFFEVTAALTMESAIALLYKHPNLTVAAAVFIFAMTLWKDFLCCDQVVKADDKAAGKPLADGKAAGKPPADGKAGLI</sequence>
<feature type="region of interest" description="Disordered" evidence="1">
    <location>
        <begin position="1"/>
        <end position="22"/>
    </location>
</feature>
<evidence type="ECO:0000313" key="3">
    <source>
        <dbReference type="EMBL" id="KAF3974883.1"/>
    </source>
</evidence>
<evidence type="ECO:0000256" key="1">
    <source>
        <dbReference type="SAM" id="MobiDB-lite"/>
    </source>
</evidence>
<dbReference type="OrthoDB" id="1416326at2759"/>
<feature type="region of interest" description="Disordered" evidence="1">
    <location>
        <begin position="237"/>
        <end position="257"/>
    </location>
</feature>
<proteinExistence type="predicted"/>
<organism evidence="3 4">
    <name type="scientific">Castanea mollissima</name>
    <name type="common">Chinese chestnut</name>
    <dbReference type="NCBI Taxonomy" id="60419"/>
    <lineage>
        <taxon>Eukaryota</taxon>
        <taxon>Viridiplantae</taxon>
        <taxon>Streptophyta</taxon>
        <taxon>Embryophyta</taxon>
        <taxon>Tracheophyta</taxon>
        <taxon>Spermatophyta</taxon>
        <taxon>Magnoliopsida</taxon>
        <taxon>eudicotyledons</taxon>
        <taxon>Gunneridae</taxon>
        <taxon>Pentapetalae</taxon>
        <taxon>rosids</taxon>
        <taxon>fabids</taxon>
        <taxon>Fagales</taxon>
        <taxon>Fagaceae</taxon>
        <taxon>Castanea</taxon>
    </lineage>
</organism>
<keyword evidence="2" id="KW-0472">Membrane</keyword>
<dbReference type="AlphaFoldDB" id="A0A8J4RX05"/>
<keyword evidence="2" id="KW-0812">Transmembrane</keyword>
<protein>
    <submittedName>
        <fullName evidence="3">Uncharacterized protein</fullName>
    </submittedName>
</protein>
<evidence type="ECO:0000256" key="2">
    <source>
        <dbReference type="SAM" id="Phobius"/>
    </source>
</evidence>
<keyword evidence="2" id="KW-1133">Transmembrane helix</keyword>
<feature type="transmembrane region" description="Helical" evidence="2">
    <location>
        <begin position="33"/>
        <end position="56"/>
    </location>
</feature>
<feature type="transmembrane region" description="Helical" evidence="2">
    <location>
        <begin position="205"/>
        <end position="223"/>
    </location>
</feature>
<feature type="transmembrane region" description="Helical" evidence="2">
    <location>
        <begin position="107"/>
        <end position="128"/>
    </location>
</feature>
<feature type="transmembrane region" description="Helical" evidence="2">
    <location>
        <begin position="68"/>
        <end position="86"/>
    </location>
</feature>
<evidence type="ECO:0000313" key="4">
    <source>
        <dbReference type="Proteomes" id="UP000737018"/>
    </source>
</evidence>
<dbReference type="EMBL" id="JRKL02000120">
    <property type="protein sequence ID" value="KAF3974883.1"/>
    <property type="molecule type" value="Genomic_DNA"/>
</dbReference>
<name>A0A8J4RX05_9ROSI</name>
<comment type="caution">
    <text evidence="3">The sequence shown here is derived from an EMBL/GenBank/DDBJ whole genome shotgun (WGS) entry which is preliminary data.</text>
</comment>
<accession>A0A8J4RX05</accession>